<dbReference type="AlphaFoldDB" id="A0A849KWH4"/>
<reference evidence="3 4" key="1">
    <citation type="submission" date="2020-05" db="EMBL/GenBank/DDBJ databases">
        <title>Gimesia benthica sp. nov., a novel planctomycete isolated from a deep-sea water sample of the Northwest Indian Ocean.</title>
        <authorList>
            <person name="Wang J."/>
            <person name="Ruan C."/>
            <person name="Song L."/>
            <person name="Zhu Y."/>
            <person name="Li A."/>
            <person name="Zheng X."/>
            <person name="Wang L."/>
            <person name="Lu Z."/>
            <person name="Huang Y."/>
            <person name="Du W."/>
            <person name="Zhou Y."/>
            <person name="Huang L."/>
            <person name="Dai X."/>
        </authorList>
    </citation>
    <scope>NUCLEOTIDE SEQUENCE [LARGE SCALE GENOMIC DNA]</scope>
    <source>
        <strain evidence="3 4">YYQ-30</strain>
    </source>
</reference>
<dbReference type="GO" id="GO:0061928">
    <property type="term" value="F:glutathione specific gamma-glutamylcyclotransferase activity"/>
    <property type="evidence" value="ECO:0007669"/>
    <property type="project" value="UniProtKB-EC"/>
</dbReference>
<dbReference type="GO" id="GO:0005737">
    <property type="term" value="C:cytoplasm"/>
    <property type="evidence" value="ECO:0007669"/>
    <property type="project" value="TreeGrafter"/>
</dbReference>
<dbReference type="PANTHER" id="PTHR12192:SF2">
    <property type="entry name" value="GLUTATHIONE-SPECIFIC GAMMA-GLUTAMYLCYCLOTRANSFERASE 2"/>
    <property type="match status" value="1"/>
</dbReference>
<gene>
    <name evidence="3" type="ORF">HMH01_03995</name>
</gene>
<evidence type="ECO:0000313" key="4">
    <source>
        <dbReference type="Proteomes" id="UP000572377"/>
    </source>
</evidence>
<protein>
    <recommendedName>
        <fullName evidence="1">glutathione-specific gamma-glutamylcyclotransferase</fullName>
        <ecNumber evidence="1">4.3.2.7</ecNumber>
    </recommendedName>
</protein>
<dbReference type="GO" id="GO:0006751">
    <property type="term" value="P:glutathione catabolic process"/>
    <property type="evidence" value="ECO:0007669"/>
    <property type="project" value="InterPro"/>
</dbReference>
<keyword evidence="4" id="KW-1185">Reference proteome</keyword>
<dbReference type="GO" id="GO:0016740">
    <property type="term" value="F:transferase activity"/>
    <property type="evidence" value="ECO:0007669"/>
    <property type="project" value="UniProtKB-KW"/>
</dbReference>
<dbReference type="EC" id="4.3.2.7" evidence="1"/>
<dbReference type="Proteomes" id="UP000572377">
    <property type="component" value="Unassembled WGS sequence"/>
</dbReference>
<dbReference type="InterPro" id="IPR036568">
    <property type="entry name" value="GGCT-like_sf"/>
</dbReference>
<comment type="caution">
    <text evidence="3">The sequence shown here is derived from an EMBL/GenBank/DDBJ whole genome shotgun (WGS) entry which is preliminary data.</text>
</comment>
<evidence type="ECO:0000313" key="3">
    <source>
        <dbReference type="EMBL" id="NNU79595.1"/>
    </source>
</evidence>
<dbReference type="CDD" id="cd06661">
    <property type="entry name" value="GGCT_like"/>
    <property type="match status" value="1"/>
</dbReference>
<dbReference type="InterPro" id="IPR006840">
    <property type="entry name" value="ChaC"/>
</dbReference>
<dbReference type="Pfam" id="PF04752">
    <property type="entry name" value="ChaC"/>
    <property type="match status" value="1"/>
</dbReference>
<proteinExistence type="predicted"/>
<dbReference type="SUPFAM" id="SSF110857">
    <property type="entry name" value="Gamma-glutamyl cyclotransferase-like"/>
    <property type="match status" value="1"/>
</dbReference>
<dbReference type="InterPro" id="IPR013024">
    <property type="entry name" value="GGCT-like"/>
</dbReference>
<name>A0A849KWH4_9RHOB</name>
<dbReference type="Gene3D" id="3.10.490.10">
    <property type="entry name" value="Gamma-glutamyl cyclotransferase-like"/>
    <property type="match status" value="1"/>
</dbReference>
<accession>A0A849KWH4</accession>
<dbReference type="PANTHER" id="PTHR12192">
    <property type="entry name" value="CATION TRANSPORT PROTEIN CHAC-RELATED"/>
    <property type="match status" value="1"/>
</dbReference>
<dbReference type="EMBL" id="JABFBC010000001">
    <property type="protein sequence ID" value="NNU79595.1"/>
    <property type="molecule type" value="Genomic_DNA"/>
</dbReference>
<sequence length="183" mass="20064">MTVALDASAGFWVFAYGSLMWNPGFASAESSLARLEGYRRGFCMSSIVYRGTPEAPGLVLALDARESASCTGVAYRVAPESGPAALRYLRDRELVSSAYREAVEPVALTDGRQVQALCYVMDCAHEQYRGNLCLEEQAEIIARAAGPAGTNREYLANTVQSLIRLGLHDPELFELHEMVRRLP</sequence>
<organism evidence="3 4">
    <name type="scientific">Halovulum dunhuangense</name>
    <dbReference type="NCBI Taxonomy" id="1505036"/>
    <lineage>
        <taxon>Bacteria</taxon>
        <taxon>Pseudomonadati</taxon>
        <taxon>Pseudomonadota</taxon>
        <taxon>Alphaproteobacteria</taxon>
        <taxon>Rhodobacterales</taxon>
        <taxon>Paracoccaceae</taxon>
        <taxon>Halovulum</taxon>
    </lineage>
</organism>
<keyword evidence="2" id="KW-0456">Lyase</keyword>
<keyword evidence="3" id="KW-0808">Transferase</keyword>
<evidence type="ECO:0000256" key="2">
    <source>
        <dbReference type="ARBA" id="ARBA00023239"/>
    </source>
</evidence>
<evidence type="ECO:0000256" key="1">
    <source>
        <dbReference type="ARBA" id="ARBA00012344"/>
    </source>
</evidence>